<proteinExistence type="predicted"/>
<sequence length="74" mass="7651">MEVDVRVEAPELDSSAIVGPCRGVRRIKSTQVDLLPAIPDVGLPAAGPPVEGDAPVLRAPRPWPPPALLPGGGR</sequence>
<protein>
    <submittedName>
        <fullName evidence="2">Uncharacterized protein</fullName>
    </submittedName>
</protein>
<accession>A0A0A9HJV8</accession>
<dbReference type="AlphaFoldDB" id="A0A0A9HJV8"/>
<evidence type="ECO:0000256" key="1">
    <source>
        <dbReference type="SAM" id="MobiDB-lite"/>
    </source>
</evidence>
<reference evidence="2" key="1">
    <citation type="submission" date="2014-09" db="EMBL/GenBank/DDBJ databases">
        <authorList>
            <person name="Magalhaes I.L.F."/>
            <person name="Oliveira U."/>
            <person name="Santos F.R."/>
            <person name="Vidigal T.H.D.A."/>
            <person name="Brescovit A.D."/>
            <person name="Santos A.J."/>
        </authorList>
    </citation>
    <scope>NUCLEOTIDE SEQUENCE</scope>
    <source>
        <tissue evidence="2">Shoot tissue taken approximately 20 cm above the soil surface</tissue>
    </source>
</reference>
<feature type="region of interest" description="Disordered" evidence="1">
    <location>
        <begin position="52"/>
        <end position="74"/>
    </location>
</feature>
<dbReference type="EMBL" id="GBRH01162780">
    <property type="protein sequence ID" value="JAE35116.1"/>
    <property type="molecule type" value="Transcribed_RNA"/>
</dbReference>
<reference evidence="2" key="2">
    <citation type="journal article" date="2015" name="Data Brief">
        <title>Shoot transcriptome of the giant reed, Arundo donax.</title>
        <authorList>
            <person name="Barrero R.A."/>
            <person name="Guerrero F.D."/>
            <person name="Moolhuijzen P."/>
            <person name="Goolsby J.A."/>
            <person name="Tidwell J."/>
            <person name="Bellgard S.E."/>
            <person name="Bellgard M.I."/>
        </authorList>
    </citation>
    <scope>NUCLEOTIDE SEQUENCE</scope>
    <source>
        <tissue evidence="2">Shoot tissue taken approximately 20 cm above the soil surface</tissue>
    </source>
</reference>
<organism evidence="2">
    <name type="scientific">Arundo donax</name>
    <name type="common">Giant reed</name>
    <name type="synonym">Donax arundinaceus</name>
    <dbReference type="NCBI Taxonomy" id="35708"/>
    <lineage>
        <taxon>Eukaryota</taxon>
        <taxon>Viridiplantae</taxon>
        <taxon>Streptophyta</taxon>
        <taxon>Embryophyta</taxon>
        <taxon>Tracheophyta</taxon>
        <taxon>Spermatophyta</taxon>
        <taxon>Magnoliopsida</taxon>
        <taxon>Liliopsida</taxon>
        <taxon>Poales</taxon>
        <taxon>Poaceae</taxon>
        <taxon>PACMAD clade</taxon>
        <taxon>Arundinoideae</taxon>
        <taxon>Arundineae</taxon>
        <taxon>Arundo</taxon>
    </lineage>
</organism>
<name>A0A0A9HJV8_ARUDO</name>
<evidence type="ECO:0000313" key="2">
    <source>
        <dbReference type="EMBL" id="JAE35116.1"/>
    </source>
</evidence>